<dbReference type="AlphaFoldDB" id="B8I5D6"/>
<dbReference type="EMBL" id="CP001348">
    <property type="protein sequence ID" value="ACL76672.1"/>
    <property type="molecule type" value="Genomic_DNA"/>
</dbReference>
<dbReference type="OrthoDB" id="1738192at2"/>
<evidence type="ECO:0000256" key="1">
    <source>
        <dbReference type="SAM" id="MobiDB-lite"/>
    </source>
</evidence>
<organism evidence="2 3">
    <name type="scientific">Ruminiclostridium cellulolyticum (strain ATCC 35319 / DSM 5812 / JCM 6584 / H10)</name>
    <name type="common">Clostridium cellulolyticum</name>
    <dbReference type="NCBI Taxonomy" id="394503"/>
    <lineage>
        <taxon>Bacteria</taxon>
        <taxon>Bacillati</taxon>
        <taxon>Bacillota</taxon>
        <taxon>Clostridia</taxon>
        <taxon>Eubacteriales</taxon>
        <taxon>Oscillospiraceae</taxon>
        <taxon>Ruminiclostridium</taxon>
    </lineage>
</organism>
<dbReference type="RefSeq" id="WP_015925764.1">
    <property type="nucleotide sequence ID" value="NC_011898.1"/>
</dbReference>
<name>B8I5D6_RUMCH</name>
<dbReference type="KEGG" id="cce:Ccel_2336"/>
<feature type="region of interest" description="Disordered" evidence="1">
    <location>
        <begin position="335"/>
        <end position="368"/>
    </location>
</feature>
<sequence>MEDNYFNIKNILGILFKITKKNANILADRYLLKEVSIISKWKNNKADIKAEDIIRIVDFAVKESSEVQRKMIRKEIVTLINTSPITDEIKEMVVGIKDFGEFLGESLNVCTSWSYDVPDVINKSAIGEKTGSGSEYKVNQENGIEGDYKGIVRFDLQLLKNKGDNQIDTDSKKSTTLKNGKINLIPRSKLGDVKKYIEAKNVFTVIIIVAILSYTLIQTGGSNKKVASDINHTQSYQSTYQENGPAKAGRGDTSAKAEQAAPSKKSDKKETNERREADNNKQKKSPVQVDKSKDKTINKSETNNNVNTKSNQQNNDININISGSSDLNIGVGNNIIISNNNSNQASSPSNPKPETATSSATATHASEK</sequence>
<proteinExistence type="predicted"/>
<feature type="compositionally biased region" description="Basic and acidic residues" evidence="1">
    <location>
        <begin position="264"/>
        <end position="281"/>
    </location>
</feature>
<accession>B8I5D6</accession>
<dbReference type="Proteomes" id="UP000001349">
    <property type="component" value="Chromosome"/>
</dbReference>
<dbReference type="STRING" id="394503.Ccel_2336"/>
<protein>
    <submittedName>
        <fullName evidence="2">Uncharacterized protein</fullName>
    </submittedName>
</protein>
<dbReference type="HOGENOM" id="CLU_747431_0_0_9"/>
<reference evidence="2 3" key="1">
    <citation type="submission" date="2009-01" db="EMBL/GenBank/DDBJ databases">
        <title>Complete sequence of Clostridium cellulolyticum H10.</title>
        <authorList>
            <consortium name="US DOE Joint Genome Institute"/>
            <person name="Lucas S."/>
            <person name="Copeland A."/>
            <person name="Lapidus A."/>
            <person name="Glavina del Rio T."/>
            <person name="Dalin E."/>
            <person name="Tice H."/>
            <person name="Bruce D."/>
            <person name="Goodwin L."/>
            <person name="Pitluck S."/>
            <person name="Chertkov O."/>
            <person name="Saunders E."/>
            <person name="Brettin T."/>
            <person name="Detter J.C."/>
            <person name="Han C."/>
            <person name="Larimer F."/>
            <person name="Land M."/>
            <person name="Hauser L."/>
            <person name="Kyrpides N."/>
            <person name="Ivanova N."/>
            <person name="Zhou J."/>
            <person name="Richardson P."/>
        </authorList>
    </citation>
    <scope>NUCLEOTIDE SEQUENCE [LARGE SCALE GENOMIC DNA]</scope>
    <source>
        <strain evidence="3">ATCC 35319 / DSM 5812 / JCM 6584 / H10</strain>
    </source>
</reference>
<dbReference type="eggNOG" id="ENOG5033R88">
    <property type="taxonomic scope" value="Bacteria"/>
</dbReference>
<evidence type="ECO:0000313" key="3">
    <source>
        <dbReference type="Proteomes" id="UP000001349"/>
    </source>
</evidence>
<feature type="region of interest" description="Disordered" evidence="1">
    <location>
        <begin position="237"/>
        <end position="317"/>
    </location>
</feature>
<gene>
    <name evidence="2" type="ordered locus">Ccel_2336</name>
</gene>
<evidence type="ECO:0000313" key="2">
    <source>
        <dbReference type="EMBL" id="ACL76672.1"/>
    </source>
</evidence>
<keyword evidence="3" id="KW-1185">Reference proteome</keyword>
<feature type="compositionally biased region" description="Low complexity" evidence="1">
    <location>
        <begin position="299"/>
        <end position="317"/>
    </location>
</feature>